<dbReference type="InterPro" id="IPR029154">
    <property type="entry name" value="HIBADH-like_NADP-bd"/>
</dbReference>
<comment type="similarity">
    <text evidence="1">Belongs to the HIBADH-related family.</text>
</comment>
<dbReference type="Proteomes" id="UP000246569">
    <property type="component" value="Unassembled WGS sequence"/>
</dbReference>
<evidence type="ECO:0000256" key="1">
    <source>
        <dbReference type="ARBA" id="ARBA00009080"/>
    </source>
</evidence>
<evidence type="ECO:0000256" key="2">
    <source>
        <dbReference type="ARBA" id="ARBA00023002"/>
    </source>
</evidence>
<dbReference type="GO" id="GO:0016491">
    <property type="term" value="F:oxidoreductase activity"/>
    <property type="evidence" value="ECO:0007669"/>
    <property type="project" value="UniProtKB-KW"/>
</dbReference>
<dbReference type="InterPro" id="IPR008927">
    <property type="entry name" value="6-PGluconate_DH-like_C_sf"/>
</dbReference>
<dbReference type="PANTHER" id="PTHR43060">
    <property type="entry name" value="3-HYDROXYISOBUTYRATE DEHYDROGENASE-LIKE 1, MITOCHONDRIAL-RELATED"/>
    <property type="match status" value="1"/>
</dbReference>
<evidence type="ECO:0000259" key="6">
    <source>
        <dbReference type="Pfam" id="PF14833"/>
    </source>
</evidence>
<feature type="domain" description="6-phosphogluconate dehydrogenase NADP-binding" evidence="5">
    <location>
        <begin position="3"/>
        <end position="157"/>
    </location>
</feature>
<dbReference type="PIRSF" id="PIRSF000103">
    <property type="entry name" value="HIBADH"/>
    <property type="match status" value="1"/>
</dbReference>
<keyword evidence="2" id="KW-0560">Oxidoreductase</keyword>
<dbReference type="InterPro" id="IPR015815">
    <property type="entry name" value="HIBADH-related"/>
</dbReference>
<dbReference type="SUPFAM" id="SSF51735">
    <property type="entry name" value="NAD(P)-binding Rossmann-fold domains"/>
    <property type="match status" value="1"/>
</dbReference>
<dbReference type="EMBL" id="QGTJ01000002">
    <property type="protein sequence ID" value="PWV64883.1"/>
    <property type="molecule type" value="Genomic_DNA"/>
</dbReference>
<dbReference type="InterPro" id="IPR002204">
    <property type="entry name" value="3-OH-isobutyrate_DH-rel_CS"/>
</dbReference>
<dbReference type="Gene3D" id="1.10.1040.10">
    <property type="entry name" value="N-(1-d-carboxylethyl)-l-norvaline Dehydrogenase, domain 2"/>
    <property type="match status" value="1"/>
</dbReference>
<accession>A0A317MZ16</accession>
<dbReference type="InterPro" id="IPR013328">
    <property type="entry name" value="6PGD_dom2"/>
</dbReference>
<evidence type="ECO:0000259" key="5">
    <source>
        <dbReference type="Pfam" id="PF03446"/>
    </source>
</evidence>
<keyword evidence="8" id="KW-1185">Reference proteome</keyword>
<name>A0A317MZ16_9GAMM</name>
<feature type="domain" description="3-hydroxyisobutyrate dehydrogenase-like NAD-binding" evidence="6">
    <location>
        <begin position="162"/>
        <end position="280"/>
    </location>
</feature>
<reference evidence="7 8" key="1">
    <citation type="submission" date="2018-05" db="EMBL/GenBank/DDBJ databases">
        <title>Genomic Encyclopedia of Type Strains, Phase IV (KMG-IV): sequencing the most valuable type-strain genomes for metagenomic binning, comparative biology and taxonomic classification.</title>
        <authorList>
            <person name="Goeker M."/>
        </authorList>
    </citation>
    <scope>NUCLEOTIDE SEQUENCE [LARGE SCALE GENOMIC DNA]</scope>
    <source>
        <strain evidence="7 8">DSM 23606</strain>
    </source>
</reference>
<dbReference type="GO" id="GO:0016054">
    <property type="term" value="P:organic acid catabolic process"/>
    <property type="evidence" value="ECO:0007669"/>
    <property type="project" value="UniProtKB-ARBA"/>
</dbReference>
<dbReference type="GO" id="GO:0051287">
    <property type="term" value="F:NAD binding"/>
    <property type="evidence" value="ECO:0007669"/>
    <property type="project" value="InterPro"/>
</dbReference>
<protein>
    <submittedName>
        <fullName evidence="7">3-hydroxyisobutyrate dehydrogenase</fullName>
    </submittedName>
</protein>
<dbReference type="SUPFAM" id="SSF48179">
    <property type="entry name" value="6-phosphogluconate dehydrogenase C-terminal domain-like"/>
    <property type="match status" value="1"/>
</dbReference>
<dbReference type="GO" id="GO:0050661">
    <property type="term" value="F:NADP binding"/>
    <property type="evidence" value="ECO:0007669"/>
    <property type="project" value="InterPro"/>
</dbReference>
<dbReference type="PANTHER" id="PTHR43060:SF15">
    <property type="entry name" value="3-HYDROXYISOBUTYRATE DEHYDROGENASE-LIKE 1, MITOCHONDRIAL-RELATED"/>
    <property type="match status" value="1"/>
</dbReference>
<dbReference type="InterPro" id="IPR036291">
    <property type="entry name" value="NAD(P)-bd_dom_sf"/>
</dbReference>
<feature type="active site" evidence="4">
    <location>
        <position position="168"/>
    </location>
</feature>
<gene>
    <name evidence="7" type="ORF">C7443_102537</name>
</gene>
<dbReference type="AlphaFoldDB" id="A0A317MZ16"/>
<organism evidence="7 8">
    <name type="scientific">Plasticicumulans acidivorans</name>
    <dbReference type="NCBI Taxonomy" id="886464"/>
    <lineage>
        <taxon>Bacteria</taxon>
        <taxon>Pseudomonadati</taxon>
        <taxon>Pseudomonadota</taxon>
        <taxon>Gammaproteobacteria</taxon>
        <taxon>Candidatus Competibacteraceae</taxon>
        <taxon>Plasticicumulans</taxon>
    </lineage>
</organism>
<evidence type="ECO:0000256" key="3">
    <source>
        <dbReference type="ARBA" id="ARBA00023027"/>
    </source>
</evidence>
<sequence length="290" mass="29925">MKAGVIGLGAMGYPMALNLHRAGLLASFWNRTPARAEALAAETGVAAASDPAAVAAACEVLITCVSADADLLEVIDALLPGAHAGLIVCDCSTVAAGTAREAAQRLRHAGAGFLDTPVSGGVEGARKGTLSVMAGGEAALLERACPALEAISARIGLLGPVGSGQATKAVNQIMCAGIGQAVSEALAFGRAMGLGLDQVVDVVRAGAAGNWFLDHRGHTMIRDENTIGFKTRLLVKDLDICVDMARAVGGSLPTIEGLLPQYRELIERGHGDEDHSALYRIKRRLFPELE</sequence>
<dbReference type="InterPro" id="IPR006115">
    <property type="entry name" value="6PGDH_NADP-bd"/>
</dbReference>
<dbReference type="Pfam" id="PF03446">
    <property type="entry name" value="NAD_binding_2"/>
    <property type="match status" value="1"/>
</dbReference>
<evidence type="ECO:0000256" key="4">
    <source>
        <dbReference type="PIRSR" id="PIRSR000103-1"/>
    </source>
</evidence>
<dbReference type="Pfam" id="PF14833">
    <property type="entry name" value="NAD_binding_11"/>
    <property type="match status" value="1"/>
</dbReference>
<proteinExistence type="inferred from homology"/>
<evidence type="ECO:0000313" key="7">
    <source>
        <dbReference type="EMBL" id="PWV64883.1"/>
    </source>
</evidence>
<dbReference type="RefSeq" id="WP_211346148.1">
    <property type="nucleotide sequence ID" value="NZ_QGTJ01000002.1"/>
</dbReference>
<keyword evidence="3" id="KW-0520">NAD</keyword>
<comment type="caution">
    <text evidence="7">The sequence shown here is derived from an EMBL/GenBank/DDBJ whole genome shotgun (WGS) entry which is preliminary data.</text>
</comment>
<evidence type="ECO:0000313" key="8">
    <source>
        <dbReference type="Proteomes" id="UP000246569"/>
    </source>
</evidence>
<dbReference type="PROSITE" id="PS00895">
    <property type="entry name" value="3_HYDROXYISOBUT_DH"/>
    <property type="match status" value="1"/>
</dbReference>
<dbReference type="Gene3D" id="3.40.50.720">
    <property type="entry name" value="NAD(P)-binding Rossmann-like Domain"/>
    <property type="match status" value="1"/>
</dbReference>